<evidence type="ECO:0000313" key="2">
    <source>
        <dbReference type="EMBL" id="PWD84519.1"/>
    </source>
</evidence>
<reference evidence="2 3" key="1">
    <citation type="journal article" date="2018" name="Genome Announc.">
        <title>Ignatzschineria cameli sp. nov., isolated from necrotic foot tissue of dromedaries (Camelus dromedarius) and associated maggots (Wohlfahrtia species) in Dubai.</title>
        <authorList>
            <person name="Tsang C.C."/>
            <person name="Tang J.Y."/>
            <person name="Fong J.Y."/>
            <person name="Kinne J."/>
            <person name="Lee H.H."/>
            <person name="Joseph M."/>
            <person name="Jose S."/>
            <person name="Schuster R.K."/>
            <person name="Tang Y."/>
            <person name="Sivakumar S."/>
            <person name="Chen J.H."/>
            <person name="Teng J.L."/>
            <person name="Lau S.K."/>
            <person name="Wernery U."/>
            <person name="Woo P.C."/>
        </authorList>
    </citation>
    <scope>NUCLEOTIDE SEQUENCE [LARGE SCALE GENOMIC DNA]</scope>
    <source>
        <strain evidence="2 3">KCTC 22643</strain>
    </source>
</reference>
<comment type="caution">
    <text evidence="2">The sequence shown here is derived from an EMBL/GenBank/DDBJ whole genome shotgun (WGS) entry which is preliminary data.</text>
</comment>
<feature type="domain" description="Bacteriophage Mu GpT" evidence="1">
    <location>
        <begin position="11"/>
        <end position="303"/>
    </location>
</feature>
<proteinExistence type="predicted"/>
<protein>
    <submittedName>
        <fullName evidence="2">Head protein</fullName>
    </submittedName>
</protein>
<gene>
    <name evidence="2" type="ORF">DC082_02985</name>
</gene>
<dbReference type="Proteomes" id="UP000244948">
    <property type="component" value="Unassembled WGS sequence"/>
</dbReference>
<keyword evidence="3" id="KW-1185">Reference proteome</keyword>
<organism evidence="2 3">
    <name type="scientific">Ignatzschineria indica</name>
    <dbReference type="NCBI Taxonomy" id="472583"/>
    <lineage>
        <taxon>Bacteria</taxon>
        <taxon>Pseudomonadati</taxon>
        <taxon>Pseudomonadota</taxon>
        <taxon>Gammaproteobacteria</taxon>
        <taxon>Cardiobacteriales</taxon>
        <taxon>Ignatzschineriaceae</taxon>
        <taxon>Ignatzschineria</taxon>
    </lineage>
</organism>
<evidence type="ECO:0000259" key="1">
    <source>
        <dbReference type="Pfam" id="PF10124"/>
    </source>
</evidence>
<dbReference type="EMBL" id="QEWR01000002">
    <property type="protein sequence ID" value="PWD84519.1"/>
    <property type="molecule type" value="Genomic_DNA"/>
</dbReference>
<dbReference type="InterPro" id="IPR018774">
    <property type="entry name" value="Phage_Mu_GpT"/>
</dbReference>
<dbReference type="RefSeq" id="WP_109235689.1">
    <property type="nucleotide sequence ID" value="NZ_BMXZ01000001.1"/>
</dbReference>
<sequence length="305" mass="34366">MAKNNIPSILRNLNTLYRNEFARILETTPTLYQKFAMVIPSNTTSNTYGWLGRFPRMQEWLDERTIEKMAAQAMVLVNRKFEATVGVRAEDIEDDNIGLYTDMIREMAMSAAELPDQLVFEALQKGETGICYDGQAFFDKEHPVYPKVSQEGDPEFVSNITEDGDSENAFYLLDTTRHVKPLIYQNRVSPEFNVQNDADKSDRVFMKDEYLYGSRARGAAGYGMWQFAHKVKADLSKDAVLDVRAKMRTIKGDGGRIINVNPNILLVHPNDEAKALELCNADVIGGTTNTLKGLLTPIVAPWLAL</sequence>
<name>A0A2U2AMT0_9GAMM</name>
<accession>A0A2U2AMT0</accession>
<dbReference type="AlphaFoldDB" id="A0A2U2AMT0"/>
<evidence type="ECO:0000313" key="3">
    <source>
        <dbReference type="Proteomes" id="UP000244948"/>
    </source>
</evidence>
<dbReference type="Pfam" id="PF10124">
    <property type="entry name" value="Mu-like_gpT"/>
    <property type="match status" value="1"/>
</dbReference>